<reference evidence="6 7" key="1">
    <citation type="journal article" date="2019" name="Nat. Plants">
        <title>Genome sequencing of Musa balbisiana reveals subgenome evolution and function divergence in polyploid bananas.</title>
        <authorList>
            <person name="Yao X."/>
        </authorList>
    </citation>
    <scope>NUCLEOTIDE SEQUENCE [LARGE SCALE GENOMIC DNA]</scope>
    <source>
        <strain evidence="7">cv. DH-PKW</strain>
        <tissue evidence="6">Leaves</tissue>
    </source>
</reference>
<dbReference type="AlphaFoldDB" id="A0A4S8JZG4"/>
<evidence type="ECO:0000313" key="7">
    <source>
        <dbReference type="Proteomes" id="UP000317650"/>
    </source>
</evidence>
<evidence type="ECO:0000256" key="4">
    <source>
        <dbReference type="SAM" id="Phobius"/>
    </source>
</evidence>
<comment type="caution">
    <text evidence="6">The sequence shown here is derived from an EMBL/GenBank/DDBJ whole genome shotgun (WGS) entry which is preliminary data.</text>
</comment>
<dbReference type="InterPro" id="IPR011009">
    <property type="entry name" value="Kinase-like_dom_sf"/>
</dbReference>
<keyword evidence="4" id="KW-0472">Membrane</keyword>
<name>A0A4S8JZG4_MUSBA</name>
<accession>A0A4S8JZG4</accession>
<dbReference type="FunFam" id="1.10.510.10:FF:000495">
    <property type="entry name" value="calcium/calmodulin-regulated receptor-like kinase 1"/>
    <property type="match status" value="1"/>
</dbReference>
<evidence type="ECO:0000256" key="1">
    <source>
        <dbReference type="ARBA" id="ARBA00022741"/>
    </source>
</evidence>
<dbReference type="InterPro" id="IPR001245">
    <property type="entry name" value="Ser-Thr/Tyr_kinase_cat_dom"/>
</dbReference>
<gene>
    <name evidence="6" type="ORF">C4D60_Mb05t28110</name>
</gene>
<dbReference type="SUPFAM" id="SSF56112">
    <property type="entry name" value="Protein kinase-like (PK-like)"/>
    <property type="match status" value="1"/>
</dbReference>
<protein>
    <recommendedName>
        <fullName evidence="5">Protein kinase domain-containing protein</fullName>
    </recommendedName>
</protein>
<keyword evidence="1" id="KW-0547">Nucleotide-binding</keyword>
<sequence length="433" mass="48310">MKDLSSWGLIIGVTIGVVIGVLLAVGALFCIRFRKKHAQIRLSSSRRASTIPMRVNGVDSSSVLSDSTMDQESPKHPETEADGSSFWIEGTKRKNLVSVSGIPKYFYKDLQKATRNFTTLIGQGAFGPVYKAQMPTGETVAVKVLATNSKQGEKEFQTEVLLLGRLHHRNLVNLVGYCAEKGQHMLIYVYMTNGSLASHLYSEKHEVLRWDLRVNIALDVARGLEYLHDGAVPPVVHRDIKSANILLDHSMRARVADFGLSREEMVSHQASNIRGTLGYLDPEYVSSRSFTKKSDVYSFGVLLFELIAARNPQQGLMEYVELAAINAEGRVGWEEIADPRLDGVFDVSELNDVAALAYKCINRLSKKRPSMRVVVQALSQILKTSHRKHHSRRWLPITVEEESLDIELSEHQSSVSGHQREESIDSVSDLPDV</sequence>
<dbReference type="Gene3D" id="3.30.200.20">
    <property type="entry name" value="Phosphorylase Kinase, domain 1"/>
    <property type="match status" value="1"/>
</dbReference>
<dbReference type="EMBL" id="PYDT01000003">
    <property type="protein sequence ID" value="THU67762.1"/>
    <property type="molecule type" value="Genomic_DNA"/>
</dbReference>
<dbReference type="Pfam" id="PF07714">
    <property type="entry name" value="PK_Tyr_Ser-Thr"/>
    <property type="match status" value="1"/>
</dbReference>
<feature type="transmembrane region" description="Helical" evidence="4">
    <location>
        <begin position="6"/>
        <end position="31"/>
    </location>
</feature>
<proteinExistence type="predicted"/>
<dbReference type="PROSITE" id="PS00108">
    <property type="entry name" value="PROTEIN_KINASE_ST"/>
    <property type="match status" value="1"/>
</dbReference>
<dbReference type="SMART" id="SM00220">
    <property type="entry name" value="S_TKc"/>
    <property type="match status" value="1"/>
</dbReference>
<keyword evidence="2" id="KW-0067">ATP-binding</keyword>
<dbReference type="PANTHER" id="PTHR47989">
    <property type="entry name" value="OS01G0750732 PROTEIN"/>
    <property type="match status" value="1"/>
</dbReference>
<dbReference type="PROSITE" id="PS50011">
    <property type="entry name" value="PROTEIN_KINASE_DOM"/>
    <property type="match status" value="1"/>
</dbReference>
<dbReference type="STRING" id="52838.A0A4S8JZG4"/>
<dbReference type="FunFam" id="3.30.200.20:FF:000274">
    <property type="entry name" value="Calcium/calmodulin-regulated receptor-like kinase 1"/>
    <property type="match status" value="1"/>
</dbReference>
<evidence type="ECO:0000259" key="5">
    <source>
        <dbReference type="PROSITE" id="PS50011"/>
    </source>
</evidence>
<feature type="compositionally biased region" description="Polar residues" evidence="3">
    <location>
        <begin position="58"/>
        <end position="71"/>
    </location>
</feature>
<feature type="domain" description="Protein kinase" evidence="5">
    <location>
        <begin position="115"/>
        <end position="382"/>
    </location>
</feature>
<evidence type="ECO:0000256" key="2">
    <source>
        <dbReference type="ARBA" id="ARBA00022840"/>
    </source>
</evidence>
<feature type="region of interest" description="Disordered" evidence="3">
    <location>
        <begin position="408"/>
        <end position="433"/>
    </location>
</feature>
<dbReference type="GO" id="GO:0005524">
    <property type="term" value="F:ATP binding"/>
    <property type="evidence" value="ECO:0007669"/>
    <property type="project" value="UniProtKB-KW"/>
</dbReference>
<dbReference type="InterPro" id="IPR000719">
    <property type="entry name" value="Prot_kinase_dom"/>
</dbReference>
<dbReference type="Gene3D" id="1.10.510.10">
    <property type="entry name" value="Transferase(Phosphotransferase) domain 1"/>
    <property type="match status" value="1"/>
</dbReference>
<organism evidence="6 7">
    <name type="scientific">Musa balbisiana</name>
    <name type="common">Banana</name>
    <dbReference type="NCBI Taxonomy" id="52838"/>
    <lineage>
        <taxon>Eukaryota</taxon>
        <taxon>Viridiplantae</taxon>
        <taxon>Streptophyta</taxon>
        <taxon>Embryophyta</taxon>
        <taxon>Tracheophyta</taxon>
        <taxon>Spermatophyta</taxon>
        <taxon>Magnoliopsida</taxon>
        <taxon>Liliopsida</taxon>
        <taxon>Zingiberales</taxon>
        <taxon>Musaceae</taxon>
        <taxon>Musa</taxon>
    </lineage>
</organism>
<dbReference type="CDD" id="cd14066">
    <property type="entry name" value="STKc_IRAK"/>
    <property type="match status" value="1"/>
</dbReference>
<dbReference type="Proteomes" id="UP000317650">
    <property type="component" value="Chromosome 5"/>
</dbReference>
<keyword evidence="4" id="KW-1133">Transmembrane helix</keyword>
<dbReference type="PANTHER" id="PTHR47989:SF24">
    <property type="entry name" value="CALCIUM_CALMODULIN-REGULATED RECEPTOR-LIKE KINASE 1 ISOFORM X1"/>
    <property type="match status" value="1"/>
</dbReference>
<keyword evidence="7" id="KW-1185">Reference proteome</keyword>
<keyword evidence="4" id="KW-0812">Transmembrane</keyword>
<dbReference type="InterPro" id="IPR008271">
    <property type="entry name" value="Ser/Thr_kinase_AS"/>
</dbReference>
<dbReference type="GO" id="GO:0004672">
    <property type="term" value="F:protein kinase activity"/>
    <property type="evidence" value="ECO:0007669"/>
    <property type="project" value="InterPro"/>
</dbReference>
<evidence type="ECO:0000313" key="6">
    <source>
        <dbReference type="EMBL" id="THU67762.1"/>
    </source>
</evidence>
<feature type="region of interest" description="Disordered" evidence="3">
    <location>
        <begin position="57"/>
        <end position="83"/>
    </location>
</feature>
<evidence type="ECO:0000256" key="3">
    <source>
        <dbReference type="SAM" id="MobiDB-lite"/>
    </source>
</evidence>